<feature type="region of interest" description="Disordered" evidence="6">
    <location>
        <begin position="35"/>
        <end position="54"/>
    </location>
</feature>
<dbReference type="InterPro" id="IPR018232">
    <property type="entry name" value="Glyco_hydro_37_CS"/>
</dbReference>
<dbReference type="Gene3D" id="1.50.10.10">
    <property type="match status" value="1"/>
</dbReference>
<evidence type="ECO:0000259" key="7">
    <source>
        <dbReference type="Pfam" id="PF07492"/>
    </source>
</evidence>
<keyword evidence="4 5" id="KW-0326">Glycosidase</keyword>
<keyword evidence="9" id="KW-1185">Reference proteome</keyword>
<dbReference type="GO" id="GO:0004555">
    <property type="term" value="F:alpha,alpha-trehalase activity"/>
    <property type="evidence" value="ECO:0007669"/>
    <property type="project" value="UniProtKB-EC"/>
</dbReference>
<dbReference type="PANTHER" id="PTHR23403:SF6">
    <property type="entry name" value="CYTOSOLIC NEUTRAL TREHALASE-RELATED"/>
    <property type="match status" value="1"/>
</dbReference>
<dbReference type="GO" id="GO:0005993">
    <property type="term" value="P:trehalose catabolic process"/>
    <property type="evidence" value="ECO:0007669"/>
    <property type="project" value="InterPro"/>
</dbReference>
<name>A0A4P6XJZ4_9ASCO</name>
<dbReference type="InterPro" id="IPR001661">
    <property type="entry name" value="Glyco_hydro_37"/>
</dbReference>
<evidence type="ECO:0000256" key="2">
    <source>
        <dbReference type="ARBA" id="ARBA00005615"/>
    </source>
</evidence>
<dbReference type="InterPro" id="IPR011120">
    <property type="entry name" value="Trehalase_Ca-bd"/>
</dbReference>
<gene>
    <name evidence="8" type="primary">MPUL0A04830</name>
    <name evidence="8" type="ORF">METSCH_A04830</name>
</gene>
<feature type="region of interest" description="Disordered" evidence="6">
    <location>
        <begin position="62"/>
        <end position="83"/>
    </location>
</feature>
<dbReference type="PROSITE" id="PS00927">
    <property type="entry name" value="TREHALASE_1"/>
    <property type="match status" value="1"/>
</dbReference>
<dbReference type="EC" id="3.2.1.28" evidence="5"/>
<dbReference type="EMBL" id="CP034456">
    <property type="protein sequence ID" value="QBM85854.1"/>
    <property type="molecule type" value="Genomic_DNA"/>
</dbReference>
<dbReference type="GO" id="GO:0005509">
    <property type="term" value="F:calcium ion binding"/>
    <property type="evidence" value="ECO:0007669"/>
    <property type="project" value="InterPro"/>
</dbReference>
<dbReference type="Proteomes" id="UP000292447">
    <property type="component" value="Chromosome I"/>
</dbReference>
<evidence type="ECO:0000256" key="4">
    <source>
        <dbReference type="ARBA" id="ARBA00023295"/>
    </source>
</evidence>
<dbReference type="STRING" id="2163413.A0A4P6XJZ4"/>
<dbReference type="PROSITE" id="PS00928">
    <property type="entry name" value="TREHALASE_2"/>
    <property type="match status" value="1"/>
</dbReference>
<evidence type="ECO:0000256" key="6">
    <source>
        <dbReference type="SAM" id="MobiDB-lite"/>
    </source>
</evidence>
<evidence type="ECO:0000256" key="1">
    <source>
        <dbReference type="ARBA" id="ARBA00001576"/>
    </source>
</evidence>
<dbReference type="InterPro" id="IPR012341">
    <property type="entry name" value="6hp_glycosidase-like_sf"/>
</dbReference>
<organism evidence="8 9">
    <name type="scientific">Metschnikowia aff. pulcherrima</name>
    <dbReference type="NCBI Taxonomy" id="2163413"/>
    <lineage>
        <taxon>Eukaryota</taxon>
        <taxon>Fungi</taxon>
        <taxon>Dikarya</taxon>
        <taxon>Ascomycota</taxon>
        <taxon>Saccharomycotina</taxon>
        <taxon>Pichiomycetes</taxon>
        <taxon>Metschnikowiaceae</taxon>
        <taxon>Metschnikowia</taxon>
    </lineage>
</organism>
<protein>
    <recommendedName>
        <fullName evidence="5">Trehalase</fullName>
        <ecNumber evidence="5">3.2.1.28</ecNumber>
    </recommendedName>
    <alternativeName>
        <fullName evidence="5">Alpha-trehalose glucohydrolase</fullName>
    </alternativeName>
</protein>
<feature type="region of interest" description="Disordered" evidence="6">
    <location>
        <begin position="1"/>
        <end position="27"/>
    </location>
</feature>
<comment type="catalytic activity">
    <reaction evidence="1 5">
        <text>alpha,alpha-trehalose + H2O = alpha-D-glucose + beta-D-glucose</text>
        <dbReference type="Rhea" id="RHEA:32675"/>
        <dbReference type="ChEBI" id="CHEBI:15377"/>
        <dbReference type="ChEBI" id="CHEBI:15903"/>
        <dbReference type="ChEBI" id="CHEBI:16551"/>
        <dbReference type="ChEBI" id="CHEBI:17925"/>
        <dbReference type="EC" id="3.2.1.28"/>
    </reaction>
</comment>
<dbReference type="SUPFAM" id="SSF48208">
    <property type="entry name" value="Six-hairpin glycosidases"/>
    <property type="match status" value="1"/>
</dbReference>
<keyword evidence="3 5" id="KW-0378">Hydrolase</keyword>
<dbReference type="Pfam" id="PF01204">
    <property type="entry name" value="Trehalase"/>
    <property type="match status" value="1"/>
</dbReference>
<dbReference type="PANTHER" id="PTHR23403">
    <property type="entry name" value="TREHALASE"/>
    <property type="match status" value="1"/>
</dbReference>
<sequence>MTLSFTVTYGNGEPGKKRGDSFSSSHDGYGFRNTRALSVSQTLPRSRNGTKFETLKSSANDVLADDESDANSETSFPMRRLSVDGSGSRSKKFLIKNINSTLQTLLENEDTDYNHQITIDDTGPKVLNLGTVNSDGFKTSAIRGTYMLSNLLQELTIAKNAGHNSMLLDELRLNENPVQRMKRLITNLFWKNLTRVITPENINDMARDTKIVEEVEDENGNMVKSKESVRIYVPHNRKDQYEYYLSIKEKHPLKLDVQLLPETIDADYIYSINKKPGLLALESRPDPEDPKGLIQVPYVVPGGRFNEFYGWDSYMTVLGLLVDVTPKNQKHLDLARGMTENFIYEITNYNKILNANRSYYLGRSQPPFLTDMALQVYRKTIEVAPSKKSEAVDFLKRSTLAAIKEYDTVWCAKPRLDEETGLSCYHPEGRGIPPETESSHFDTVLKKYVEKYKITQDEFIEAYNEKKISEPDLDEYFLHDRAVRESGHDTTYRLEGKAAHLATVDLNSLLYKYEVDIAFIIDKFFDGKLVNPVTGEVETPAKWAEKAELRRARITHYLWNEQESMFFDYHIKEKKQHTFESATCLWPLWAGAATQDQADKLVANSLSKLEEYGGLAGSSRKSVGQVTLKGPSRQWDYPFGWAPHQILAWAGLSNYGHAGSARRLAYRWLFMMTRAFVDYNGVVVEKYNVLEGAAPHKVDAEYGNQGLNFKGVALEGFGWVNASYMVGLTYLGEHAQRSIGALIPPDVFLKYLHEDQKRAYLF</sequence>
<comment type="similarity">
    <text evidence="2 5">Belongs to the glycosyl hydrolase 37 family.</text>
</comment>
<evidence type="ECO:0000256" key="5">
    <source>
        <dbReference type="RuleBase" id="RU361180"/>
    </source>
</evidence>
<evidence type="ECO:0000256" key="3">
    <source>
        <dbReference type="ARBA" id="ARBA00022801"/>
    </source>
</evidence>
<reference evidence="9" key="1">
    <citation type="submission" date="2019-03" db="EMBL/GenBank/DDBJ databases">
        <title>Snf2 controls pulcherriminic acid biosynthesis and connects pigmentation and antifungal activity of the yeast Metschnikowia pulcherrima.</title>
        <authorList>
            <person name="Gore-Lloyd D."/>
            <person name="Sumann I."/>
            <person name="Brachmann A.O."/>
            <person name="Schneeberger K."/>
            <person name="Ortiz-Merino R.A."/>
            <person name="Moreno-Beltran M."/>
            <person name="Schlaefli M."/>
            <person name="Kirner P."/>
            <person name="Santos Kron A."/>
            <person name="Wolfe K.H."/>
            <person name="Piel J."/>
            <person name="Ahrens C.H."/>
            <person name="Henk D."/>
            <person name="Freimoser F.M."/>
        </authorList>
    </citation>
    <scope>NUCLEOTIDE SEQUENCE [LARGE SCALE GENOMIC DNA]</scope>
    <source>
        <strain evidence="9">APC 1.2</strain>
    </source>
</reference>
<dbReference type="Pfam" id="PF07492">
    <property type="entry name" value="Trehalase_Ca-bi"/>
    <property type="match status" value="1"/>
</dbReference>
<dbReference type="PRINTS" id="PR00744">
    <property type="entry name" value="GLHYDRLASE37"/>
</dbReference>
<dbReference type="InterPro" id="IPR008928">
    <property type="entry name" value="6-hairpin_glycosidase_sf"/>
</dbReference>
<feature type="domain" description="Neutral trehalase Ca2+ binding" evidence="7">
    <location>
        <begin position="102"/>
        <end position="131"/>
    </location>
</feature>
<dbReference type="GO" id="GO:0005737">
    <property type="term" value="C:cytoplasm"/>
    <property type="evidence" value="ECO:0007669"/>
    <property type="project" value="InterPro"/>
</dbReference>
<accession>A0A4P6XJZ4</accession>
<evidence type="ECO:0000313" key="8">
    <source>
        <dbReference type="EMBL" id="QBM85854.1"/>
    </source>
</evidence>
<evidence type="ECO:0000313" key="9">
    <source>
        <dbReference type="Proteomes" id="UP000292447"/>
    </source>
</evidence>
<proteinExistence type="inferred from homology"/>
<dbReference type="AlphaFoldDB" id="A0A4P6XJZ4"/>